<dbReference type="EMBL" id="JAQQBR010000003">
    <property type="protein sequence ID" value="KAK0180107.1"/>
    <property type="molecule type" value="Genomic_DNA"/>
</dbReference>
<organism evidence="1 2">
    <name type="scientific">Microctonus hyperodae</name>
    <name type="common">Parasitoid wasp</name>
    <dbReference type="NCBI Taxonomy" id="165561"/>
    <lineage>
        <taxon>Eukaryota</taxon>
        <taxon>Metazoa</taxon>
        <taxon>Ecdysozoa</taxon>
        <taxon>Arthropoda</taxon>
        <taxon>Hexapoda</taxon>
        <taxon>Insecta</taxon>
        <taxon>Pterygota</taxon>
        <taxon>Neoptera</taxon>
        <taxon>Endopterygota</taxon>
        <taxon>Hymenoptera</taxon>
        <taxon>Apocrita</taxon>
        <taxon>Ichneumonoidea</taxon>
        <taxon>Braconidae</taxon>
        <taxon>Euphorinae</taxon>
        <taxon>Microctonus</taxon>
    </lineage>
</organism>
<comment type="caution">
    <text evidence="1">The sequence shown here is derived from an EMBL/GenBank/DDBJ whole genome shotgun (WGS) entry which is preliminary data.</text>
</comment>
<dbReference type="AlphaFoldDB" id="A0AA39G232"/>
<evidence type="ECO:0000313" key="2">
    <source>
        <dbReference type="Proteomes" id="UP001168972"/>
    </source>
</evidence>
<protein>
    <submittedName>
        <fullName evidence="1">Uncharacterized protein</fullName>
    </submittedName>
</protein>
<dbReference type="Proteomes" id="UP001168972">
    <property type="component" value="Unassembled WGS sequence"/>
</dbReference>
<accession>A0AA39G232</accession>
<reference evidence="1" key="2">
    <citation type="submission" date="2023-03" db="EMBL/GenBank/DDBJ databases">
        <authorList>
            <person name="Inwood S.N."/>
            <person name="Skelly J.G."/>
            <person name="Guhlin J."/>
            <person name="Harrop T.W.R."/>
            <person name="Goldson S.G."/>
            <person name="Dearden P.K."/>
        </authorList>
    </citation>
    <scope>NUCLEOTIDE SEQUENCE</scope>
    <source>
        <strain evidence="1">Lincoln</strain>
        <tissue evidence="1">Whole body</tissue>
    </source>
</reference>
<proteinExistence type="predicted"/>
<reference evidence="1" key="1">
    <citation type="journal article" date="2023" name="bioRxiv">
        <title>Scaffold-level genome assemblies of two parasitoid biocontrol wasps reveal the parthenogenesis mechanism and an associated novel virus.</title>
        <authorList>
            <person name="Inwood S."/>
            <person name="Skelly J."/>
            <person name="Guhlin J."/>
            <person name="Harrop T."/>
            <person name="Goldson S."/>
            <person name="Dearden P."/>
        </authorList>
    </citation>
    <scope>NUCLEOTIDE SEQUENCE</scope>
    <source>
        <strain evidence="1">Lincoln</strain>
        <tissue evidence="1">Whole body</tissue>
    </source>
</reference>
<name>A0AA39G232_MICHY</name>
<gene>
    <name evidence="1" type="ORF">PV327_005782</name>
</gene>
<sequence length="177" mass="20191">MNEVGDFITYHDVEKSSAVVYFKKGNFFNGLVDTRFIISQLPLNNIGRVAYFEVGGPYINAREGFESEQYFHNDQDTLSFKPLTDQEINYVNTLIDSIINPTLSSMPSASQTHDYQPANNEMISTSDDINYNKPSTPNQIEYIPQPNAHKKSYHSPSTVLHPEILVFISFEVIRNFV</sequence>
<evidence type="ECO:0000313" key="1">
    <source>
        <dbReference type="EMBL" id="KAK0180107.1"/>
    </source>
</evidence>
<keyword evidence="2" id="KW-1185">Reference proteome</keyword>